<dbReference type="Proteomes" id="UP000252706">
    <property type="component" value="Unassembled WGS sequence"/>
</dbReference>
<protein>
    <submittedName>
        <fullName evidence="1">Uncharacterized protein</fullName>
    </submittedName>
</protein>
<proteinExistence type="predicted"/>
<evidence type="ECO:0000313" key="1">
    <source>
        <dbReference type="EMBL" id="RBW58446.1"/>
    </source>
</evidence>
<dbReference type="EMBL" id="QOCE01000013">
    <property type="protein sequence ID" value="RBW58446.1"/>
    <property type="molecule type" value="Genomic_DNA"/>
</dbReference>
<comment type="caution">
    <text evidence="1">The sequence shown here is derived from an EMBL/GenBank/DDBJ whole genome shotgun (WGS) entry which is preliminary data.</text>
</comment>
<organism evidence="1 2">
    <name type="scientific">Phaeobacter gallaeciensis</name>
    <dbReference type="NCBI Taxonomy" id="60890"/>
    <lineage>
        <taxon>Bacteria</taxon>
        <taxon>Pseudomonadati</taxon>
        <taxon>Pseudomonadota</taxon>
        <taxon>Alphaproteobacteria</taxon>
        <taxon>Rhodobacterales</taxon>
        <taxon>Roseobacteraceae</taxon>
        <taxon>Phaeobacter</taxon>
    </lineage>
</organism>
<sequence length="81" mass="8734">MIRLREGGFQSFAAVVSLPSEKDGSGHSERVKIEDFSAVPHGGSEPILPVFCTAANDGFQEDASEDALPHKPAFLFHLLSH</sequence>
<gene>
    <name evidence="1" type="ORF">DS909_05630</name>
</gene>
<dbReference type="AlphaFoldDB" id="A0A366X727"/>
<accession>A0A366X727</accession>
<reference evidence="1 2" key="1">
    <citation type="submission" date="2018-07" db="EMBL/GenBank/DDBJ databases">
        <title>Modular assembly of carbohydrate-degrading microbial communities in the ocean.</title>
        <authorList>
            <person name="Enke T.N."/>
            <person name="Datta M.S."/>
            <person name="Schwartzman J.A."/>
            <person name="Cermak N."/>
            <person name="Schmitz D.A."/>
            <person name="Barrere J."/>
            <person name="Cordero O.X."/>
        </authorList>
    </citation>
    <scope>NUCLEOTIDE SEQUENCE [LARGE SCALE GENOMIC DNA]</scope>
    <source>
        <strain evidence="1 2">C3M10</strain>
    </source>
</reference>
<evidence type="ECO:0000313" key="2">
    <source>
        <dbReference type="Proteomes" id="UP000252706"/>
    </source>
</evidence>
<name>A0A366X727_9RHOB</name>